<evidence type="ECO:0000313" key="5">
    <source>
        <dbReference type="Proteomes" id="UP000244248"/>
    </source>
</evidence>
<keyword evidence="5" id="KW-1185">Reference proteome</keyword>
<reference evidence="4 5" key="1">
    <citation type="submission" date="2018-04" db="EMBL/GenBank/DDBJ databases">
        <title>Novel species isolated from glacier.</title>
        <authorList>
            <person name="Liu Q."/>
            <person name="Xin Y.-H."/>
        </authorList>
    </citation>
    <scope>NUCLEOTIDE SEQUENCE [LARGE SCALE GENOMIC DNA]</scope>
    <source>
        <strain evidence="4 5">GT1R17</strain>
    </source>
</reference>
<dbReference type="Proteomes" id="UP000244248">
    <property type="component" value="Unassembled WGS sequence"/>
</dbReference>
<evidence type="ECO:0000256" key="2">
    <source>
        <dbReference type="PROSITE-ProRule" id="PRU00335"/>
    </source>
</evidence>
<dbReference type="InterPro" id="IPR009057">
    <property type="entry name" value="Homeodomain-like_sf"/>
</dbReference>
<dbReference type="Gene3D" id="1.10.357.10">
    <property type="entry name" value="Tetracycline Repressor, domain 2"/>
    <property type="match status" value="1"/>
</dbReference>
<dbReference type="Pfam" id="PF21313">
    <property type="entry name" value="EthR_C"/>
    <property type="match status" value="1"/>
</dbReference>
<dbReference type="Gene3D" id="1.10.10.60">
    <property type="entry name" value="Homeodomain-like"/>
    <property type="match status" value="1"/>
</dbReference>
<dbReference type="EMBL" id="QANS01000004">
    <property type="protein sequence ID" value="PTU31167.1"/>
    <property type="molecule type" value="Genomic_DNA"/>
</dbReference>
<name>A0A2T5MF30_9GAMM</name>
<comment type="caution">
    <text evidence="4">The sequence shown here is derived from an EMBL/GenBank/DDBJ whole genome shotgun (WGS) entry which is preliminary data.</text>
</comment>
<dbReference type="GO" id="GO:0003677">
    <property type="term" value="F:DNA binding"/>
    <property type="evidence" value="ECO:0007669"/>
    <property type="project" value="UniProtKB-UniRule"/>
</dbReference>
<evidence type="ECO:0000313" key="4">
    <source>
        <dbReference type="EMBL" id="PTU31167.1"/>
    </source>
</evidence>
<dbReference type="InterPro" id="IPR049397">
    <property type="entry name" value="EthR_C"/>
</dbReference>
<dbReference type="InterPro" id="IPR050624">
    <property type="entry name" value="HTH-type_Tx_Regulator"/>
</dbReference>
<dbReference type="SUPFAM" id="SSF48498">
    <property type="entry name" value="Tetracyclin repressor-like, C-terminal domain"/>
    <property type="match status" value="1"/>
</dbReference>
<gene>
    <name evidence="4" type="ORF">CJD38_12855</name>
</gene>
<keyword evidence="1 2" id="KW-0238">DNA-binding</keyword>
<dbReference type="AlphaFoldDB" id="A0A2T5MF30"/>
<feature type="domain" description="HTH tetR-type" evidence="3">
    <location>
        <begin position="17"/>
        <end position="78"/>
    </location>
</feature>
<sequence length="205" mass="23146">MTSITRRRRSKGPDTRAAVEDAITDAMTRLLTSGHTFTSVSVEDLAKESGIARSTFYMHFRDKGELVRRLMKRVTQELVGATNVWFEHEHPEQRVVLHQALKSISQVYIKYQAIMLAVSETSAYDPDVAAMFKETMMHLMANMRAVLKGGQKAGWANADASPEVADALTWMVERCCLQLLTVQKPAQRERMIEALTHVMSRALYA</sequence>
<dbReference type="InterPro" id="IPR036271">
    <property type="entry name" value="Tet_transcr_reg_TetR-rel_C_sf"/>
</dbReference>
<dbReference type="OrthoDB" id="63332at2"/>
<dbReference type="PROSITE" id="PS50977">
    <property type="entry name" value="HTH_TETR_2"/>
    <property type="match status" value="1"/>
</dbReference>
<protein>
    <recommendedName>
        <fullName evidence="3">HTH tetR-type domain-containing protein</fullName>
    </recommendedName>
</protein>
<evidence type="ECO:0000259" key="3">
    <source>
        <dbReference type="PROSITE" id="PS50977"/>
    </source>
</evidence>
<proteinExistence type="predicted"/>
<accession>A0A2T5MF30</accession>
<dbReference type="PANTHER" id="PTHR43479">
    <property type="entry name" value="ACREF/ENVCD OPERON REPRESSOR-RELATED"/>
    <property type="match status" value="1"/>
</dbReference>
<organism evidence="4 5">
    <name type="scientific">Stenotrophobium rhamnosiphilum</name>
    <dbReference type="NCBI Taxonomy" id="2029166"/>
    <lineage>
        <taxon>Bacteria</taxon>
        <taxon>Pseudomonadati</taxon>
        <taxon>Pseudomonadota</taxon>
        <taxon>Gammaproteobacteria</taxon>
        <taxon>Nevskiales</taxon>
        <taxon>Nevskiaceae</taxon>
        <taxon>Stenotrophobium</taxon>
    </lineage>
</organism>
<dbReference type="PANTHER" id="PTHR43479:SF11">
    <property type="entry name" value="ACREF_ENVCD OPERON REPRESSOR-RELATED"/>
    <property type="match status" value="1"/>
</dbReference>
<feature type="DNA-binding region" description="H-T-H motif" evidence="2">
    <location>
        <begin position="41"/>
        <end position="60"/>
    </location>
</feature>
<dbReference type="RefSeq" id="WP_107940754.1">
    <property type="nucleotide sequence ID" value="NZ_QANS01000004.1"/>
</dbReference>
<dbReference type="Pfam" id="PF00440">
    <property type="entry name" value="TetR_N"/>
    <property type="match status" value="1"/>
</dbReference>
<dbReference type="InterPro" id="IPR001647">
    <property type="entry name" value="HTH_TetR"/>
</dbReference>
<dbReference type="SUPFAM" id="SSF46689">
    <property type="entry name" value="Homeodomain-like"/>
    <property type="match status" value="1"/>
</dbReference>
<evidence type="ECO:0000256" key="1">
    <source>
        <dbReference type="ARBA" id="ARBA00023125"/>
    </source>
</evidence>